<dbReference type="Proteomes" id="UP000005990">
    <property type="component" value="Unassembled WGS sequence"/>
</dbReference>
<dbReference type="PANTHER" id="PTHR43031">
    <property type="entry name" value="FAD-DEPENDENT OXIDOREDUCTASE"/>
    <property type="match status" value="1"/>
</dbReference>
<dbReference type="SUPFAM" id="SSF52821">
    <property type="entry name" value="Rhodanese/Cell cycle control phosphatase"/>
    <property type="match status" value="1"/>
</dbReference>
<evidence type="ECO:0000259" key="2">
    <source>
        <dbReference type="PROSITE" id="PS50206"/>
    </source>
</evidence>
<feature type="domain" description="Rhodanese" evidence="2">
    <location>
        <begin position="44"/>
        <end position="128"/>
    </location>
</feature>
<dbReference type="PANTHER" id="PTHR43031:SF18">
    <property type="entry name" value="RHODANESE-RELATED SULFURTRANSFERASES"/>
    <property type="match status" value="1"/>
</dbReference>
<dbReference type="EMBL" id="AENN01000001">
    <property type="protein sequence ID" value="EFR32072.1"/>
    <property type="molecule type" value="Genomic_DNA"/>
</dbReference>
<comment type="caution">
    <text evidence="3">The sequence shown here is derived from an EMBL/GenBank/DDBJ whole genome shotgun (WGS) entry which is preliminary data.</text>
</comment>
<dbReference type="PROSITE" id="PS50206">
    <property type="entry name" value="RHODANESE_3"/>
    <property type="match status" value="1"/>
</dbReference>
<evidence type="ECO:0000256" key="1">
    <source>
        <dbReference type="SAM" id="Phobius"/>
    </source>
</evidence>
<dbReference type="CDD" id="cd00158">
    <property type="entry name" value="RHOD"/>
    <property type="match status" value="1"/>
</dbReference>
<dbReference type="InterPro" id="IPR036873">
    <property type="entry name" value="Rhodanese-like_dom_sf"/>
</dbReference>
<dbReference type="Pfam" id="PF00581">
    <property type="entry name" value="Rhodanese"/>
    <property type="match status" value="1"/>
</dbReference>
<sequence length="131" mass="15024">MDLLMFITVGALLILIAFGLYYAYLWFLRKQSAEMVDSLTVRENMRHSQVVDVRQPAEFKAKHILGARNIPSSEMKLRLNEIRKDQAVYLYDDNMAEVSRAARALKKNGHSQIYILKGGFSAWDGKIKSDL</sequence>
<dbReference type="InterPro" id="IPR001763">
    <property type="entry name" value="Rhodanese-like_dom"/>
</dbReference>
<dbReference type="eggNOG" id="COG0607">
    <property type="taxonomic scope" value="Bacteria"/>
</dbReference>
<proteinExistence type="predicted"/>
<name>E4KLZ2_9LACT</name>
<dbReference type="STRING" id="908337.HMPREF9257_0975"/>
<dbReference type="InterPro" id="IPR050229">
    <property type="entry name" value="GlpE_sulfurtransferase"/>
</dbReference>
<keyword evidence="1" id="KW-1133">Transmembrane helix</keyword>
<keyword evidence="4" id="KW-1185">Reference proteome</keyword>
<protein>
    <submittedName>
        <fullName evidence="3">Rhodanese-like protein</fullName>
    </submittedName>
</protein>
<dbReference type="SMART" id="SM00450">
    <property type="entry name" value="RHOD"/>
    <property type="match status" value="1"/>
</dbReference>
<dbReference type="RefSeq" id="WP_006417554.1">
    <property type="nucleotide sequence ID" value="NZ_AENN01000001.1"/>
</dbReference>
<accession>E4KLZ2</accession>
<feature type="transmembrane region" description="Helical" evidence="1">
    <location>
        <begin position="6"/>
        <end position="27"/>
    </location>
</feature>
<reference evidence="3 4" key="1">
    <citation type="submission" date="2010-10" db="EMBL/GenBank/DDBJ databases">
        <authorList>
            <person name="Durkin A.S."/>
            <person name="Madupu R."/>
            <person name="Torralba M."/>
            <person name="Gillis M."/>
            <person name="Methe B."/>
            <person name="Sutton G."/>
            <person name="Nelson K.E."/>
        </authorList>
    </citation>
    <scope>NUCLEOTIDE SEQUENCE [LARGE SCALE GENOMIC DNA]</scope>
    <source>
        <strain evidence="3 4">ACS-139-V-Col8</strain>
    </source>
</reference>
<gene>
    <name evidence="3" type="ORF">HMPREF9257_0975</name>
</gene>
<evidence type="ECO:0000313" key="3">
    <source>
        <dbReference type="EMBL" id="EFR32072.1"/>
    </source>
</evidence>
<keyword evidence="1" id="KW-0472">Membrane</keyword>
<evidence type="ECO:0000313" key="4">
    <source>
        <dbReference type="Proteomes" id="UP000005990"/>
    </source>
</evidence>
<dbReference type="Gene3D" id="3.40.250.10">
    <property type="entry name" value="Rhodanese-like domain"/>
    <property type="match status" value="1"/>
</dbReference>
<organism evidence="3 4">
    <name type="scientific">Eremococcus coleocola ACS-139-V-Col8</name>
    <dbReference type="NCBI Taxonomy" id="908337"/>
    <lineage>
        <taxon>Bacteria</taxon>
        <taxon>Bacillati</taxon>
        <taxon>Bacillota</taxon>
        <taxon>Bacilli</taxon>
        <taxon>Lactobacillales</taxon>
        <taxon>Aerococcaceae</taxon>
        <taxon>Eremococcus</taxon>
    </lineage>
</organism>
<dbReference type="AlphaFoldDB" id="E4KLZ2"/>
<keyword evidence="1" id="KW-0812">Transmembrane</keyword>